<dbReference type="InterPro" id="IPR001837">
    <property type="entry name" value="Adenylate_cyclase-assoc_CAP"/>
</dbReference>
<feature type="compositionally biased region" description="Low complexity" evidence="4">
    <location>
        <begin position="360"/>
        <end position="380"/>
    </location>
</feature>
<comment type="similarity">
    <text evidence="1">Belongs to the CAP family.</text>
</comment>
<feature type="compositionally biased region" description="Basic and acidic residues" evidence="4">
    <location>
        <begin position="338"/>
        <end position="350"/>
    </location>
</feature>
<dbReference type="InterPro" id="IPR006599">
    <property type="entry name" value="CARP_motif"/>
</dbReference>
<dbReference type="STRING" id="983966.A0A0H5BYD4"/>
<dbReference type="EMBL" id="CDQK01000001">
    <property type="protein sequence ID" value="CEP20498.1"/>
    <property type="molecule type" value="Genomic_DNA"/>
</dbReference>
<protein>
    <recommendedName>
        <fullName evidence="3">Adenylyl cyclase-associated protein</fullName>
    </recommendedName>
</protein>
<dbReference type="SUPFAM" id="SSF69340">
    <property type="entry name" value="C-terminal domain of adenylylcyclase associated protein"/>
    <property type="match status" value="1"/>
</dbReference>
<accession>A0A1E4S8I9</accession>
<dbReference type="InterPro" id="IPR017901">
    <property type="entry name" value="C-CAP_CF_C-like"/>
</dbReference>
<dbReference type="OMA" id="KSQQTHK"/>
<dbReference type="PANTHER" id="PTHR10652:SF0">
    <property type="entry name" value="ADENYLYL CYCLASE-ASSOCIATED PROTEIN"/>
    <property type="match status" value="1"/>
</dbReference>
<dbReference type="Gene3D" id="2.160.20.70">
    <property type="match status" value="1"/>
</dbReference>
<gene>
    <name evidence="6" type="ORF">BN1211_0377</name>
    <name evidence="7" type="ORF">CYBJADRAFT_2823</name>
</gene>
<evidence type="ECO:0000256" key="4">
    <source>
        <dbReference type="SAM" id="MobiDB-lite"/>
    </source>
</evidence>
<evidence type="ECO:0000256" key="1">
    <source>
        <dbReference type="ARBA" id="ARBA00007659"/>
    </source>
</evidence>
<keyword evidence="9" id="KW-1185">Reference proteome</keyword>
<evidence type="ECO:0000313" key="6">
    <source>
        <dbReference type="EMBL" id="CEP20498.1"/>
    </source>
</evidence>
<feature type="domain" description="C-CAP/cofactor C-like" evidence="5">
    <location>
        <begin position="381"/>
        <end position="519"/>
    </location>
</feature>
<dbReference type="GO" id="GO:0003779">
    <property type="term" value="F:actin binding"/>
    <property type="evidence" value="ECO:0007669"/>
    <property type="project" value="InterPro"/>
</dbReference>
<dbReference type="InterPro" id="IPR053950">
    <property type="entry name" value="CAP_N"/>
</dbReference>
<name>A0A0H5BYD4_CYBJN</name>
<dbReference type="InterPro" id="IPR016098">
    <property type="entry name" value="CAP/MinC_C"/>
</dbReference>
<dbReference type="InterPro" id="IPR036222">
    <property type="entry name" value="CAP_N_sf"/>
</dbReference>
<evidence type="ECO:0000313" key="9">
    <source>
        <dbReference type="Proteomes" id="UP000094389"/>
    </source>
</evidence>
<organism evidence="6 8">
    <name type="scientific">Cyberlindnera jadinii (strain ATCC 18201 / CBS 1600 / BCRC 20928 / JCM 3617 / NBRC 0987 / NRRL Y-1542)</name>
    <name type="common">Torula yeast</name>
    <name type="synonym">Candida utilis</name>
    <dbReference type="NCBI Taxonomy" id="983966"/>
    <lineage>
        <taxon>Eukaryota</taxon>
        <taxon>Fungi</taxon>
        <taxon>Dikarya</taxon>
        <taxon>Ascomycota</taxon>
        <taxon>Saccharomycotina</taxon>
        <taxon>Saccharomycetes</taxon>
        <taxon>Phaffomycetales</taxon>
        <taxon>Phaffomycetaceae</taxon>
        <taxon>Cyberlindnera</taxon>
    </lineage>
</organism>
<sequence>MTDINHDKFTELFKRLEKATNALEGIVERNTGAGAGEGVVGSVQSAGQAAGVSVAGTTISDVDASSASVNVVEETPSTKGFNEFLELYVEPFASLSQEIDPIVGEQANSLARAFKEQLSFIKAAAVSKKPDFSRPENASLLSSLQATIASINDFKDANRKSEYFSHLNAIAEGTGVLSWFLTETPVSFIPDIKDSATFWTNKVLKEFKEKDANTTEWVKQYLSIFDGLKLYVKQYHSTGLTYNAQGGDFATNLKQQEQHSSSASTTERNSTVAPASSGAPPPPPPPGAGGPPPPPPPPPANIFDDVKSSSTDSAPAAGINAVFAELNQGEGITKGLKKVDKSQMTHKNPELRQSSVVRAPSAGGKKSPPVPKKPSALSLKPKPEPIIELQDSKWIVKNVEGKHDIVIDGEMSQSVFIGDCKEVTVQVKGKVNAISLSSTLKTAIVVDSLVSGIDIVNSKKFGIQIIEKVPQISIDKSDEGQIYLSKTSLETEVYTSSTTSLNINVPQAEEGGDFKELSIPEQFKHTFNEKGEVSSTIVEHAG</sequence>
<dbReference type="GO" id="GO:0007015">
    <property type="term" value="P:actin filament organization"/>
    <property type="evidence" value="ECO:0007669"/>
    <property type="project" value="TreeGrafter"/>
</dbReference>
<dbReference type="GO" id="GO:0005737">
    <property type="term" value="C:cytoplasm"/>
    <property type="evidence" value="ECO:0007669"/>
    <property type="project" value="TreeGrafter"/>
</dbReference>
<feature type="region of interest" description="Disordered" evidence="4">
    <location>
        <begin position="338"/>
        <end position="381"/>
    </location>
</feature>
<dbReference type="Proteomes" id="UP000094389">
    <property type="component" value="Unassembled WGS sequence"/>
</dbReference>
<dbReference type="FunFam" id="1.25.40.330:FF:000001">
    <property type="entry name" value="Adenylyl cyclase-associated protein"/>
    <property type="match status" value="1"/>
</dbReference>
<dbReference type="Proteomes" id="UP000038830">
    <property type="component" value="Unassembled WGS sequence"/>
</dbReference>
<dbReference type="PROSITE" id="PS51329">
    <property type="entry name" value="C_CAP_COFACTOR_C"/>
    <property type="match status" value="1"/>
</dbReference>
<evidence type="ECO:0000313" key="7">
    <source>
        <dbReference type="EMBL" id="ODV75783.1"/>
    </source>
</evidence>
<evidence type="ECO:0000259" key="5">
    <source>
        <dbReference type="PROSITE" id="PS51329"/>
    </source>
</evidence>
<reference evidence="8" key="2">
    <citation type="journal article" date="2015" name="J. Biotechnol.">
        <title>The structure of the Cyberlindnera jadinii genome and its relation to Candida utilis analyzed by the occurrence of single nucleotide polymorphisms.</title>
        <authorList>
            <person name="Rupp O."/>
            <person name="Brinkrolf K."/>
            <person name="Buerth C."/>
            <person name="Kunigo M."/>
            <person name="Schneider J."/>
            <person name="Jaenicke S."/>
            <person name="Goesmann A."/>
            <person name="Puehler A."/>
            <person name="Jaeger K.-E."/>
            <person name="Ernst J.F."/>
        </authorList>
    </citation>
    <scope>NUCLEOTIDE SEQUENCE [LARGE SCALE GENOMIC DNA]</scope>
    <source>
        <strain evidence="8">ATCC 18201 / CBS 1600 / BCRC 20928 / JCM 3617 / NBRC 0987 / NRRL Y-1542</strain>
    </source>
</reference>
<accession>A0A0H5BYD4</accession>
<dbReference type="EMBL" id="KV453925">
    <property type="protein sequence ID" value="ODV75783.1"/>
    <property type="molecule type" value="Genomic_DNA"/>
</dbReference>
<feature type="region of interest" description="Disordered" evidence="4">
    <location>
        <begin position="254"/>
        <end position="314"/>
    </location>
</feature>
<dbReference type="GO" id="GO:0008179">
    <property type="term" value="F:adenylate cyclase binding"/>
    <property type="evidence" value="ECO:0007669"/>
    <property type="project" value="TreeGrafter"/>
</dbReference>
<proteinExistence type="inferred from homology"/>
<feature type="compositionally biased region" description="Pro residues" evidence="4">
    <location>
        <begin position="279"/>
        <end position="300"/>
    </location>
</feature>
<dbReference type="AlphaFoldDB" id="A0A0H5BYD4"/>
<feature type="compositionally biased region" description="Polar residues" evidence="4">
    <location>
        <begin position="254"/>
        <end position="272"/>
    </location>
</feature>
<dbReference type="SUPFAM" id="SSF101278">
    <property type="entry name" value="N-terminal domain of adenylylcyclase associated protein, CAP"/>
    <property type="match status" value="1"/>
</dbReference>
<evidence type="ECO:0000256" key="2">
    <source>
        <dbReference type="ARBA" id="ARBA00054756"/>
    </source>
</evidence>
<dbReference type="Pfam" id="PF08603">
    <property type="entry name" value="CAP_C"/>
    <property type="match status" value="1"/>
</dbReference>
<reference evidence="6" key="1">
    <citation type="submission" date="2014-12" db="EMBL/GenBank/DDBJ databases">
        <authorList>
            <person name="Jaenicke S."/>
        </authorList>
    </citation>
    <scope>NUCLEOTIDE SEQUENCE [LARGE SCALE GENOMIC DNA]</scope>
    <source>
        <strain evidence="6">CBS1600</strain>
    </source>
</reference>
<dbReference type="Gene3D" id="1.25.40.330">
    <property type="entry name" value="Adenylate cyclase-associated CAP, N-terminal domain"/>
    <property type="match status" value="1"/>
</dbReference>
<dbReference type="InterPro" id="IPR036223">
    <property type="entry name" value="CAP_C_sf"/>
</dbReference>
<reference evidence="7 9" key="3">
    <citation type="journal article" date="2016" name="Proc. Natl. Acad. Sci. U.S.A.">
        <title>Comparative genomics of biotechnologically important yeasts.</title>
        <authorList>
            <person name="Riley R."/>
            <person name="Haridas S."/>
            <person name="Wolfe K.H."/>
            <person name="Lopes M.R."/>
            <person name="Hittinger C.T."/>
            <person name="Goeker M."/>
            <person name="Salamov A.A."/>
            <person name="Wisecaver J.H."/>
            <person name="Long T.M."/>
            <person name="Calvey C.H."/>
            <person name="Aerts A.L."/>
            <person name="Barry K.W."/>
            <person name="Choi C."/>
            <person name="Clum A."/>
            <person name="Coughlan A.Y."/>
            <person name="Deshpande S."/>
            <person name="Douglass A.P."/>
            <person name="Hanson S.J."/>
            <person name="Klenk H.-P."/>
            <person name="LaButti K.M."/>
            <person name="Lapidus A."/>
            <person name="Lindquist E.A."/>
            <person name="Lipzen A.M."/>
            <person name="Meier-Kolthoff J.P."/>
            <person name="Ohm R.A."/>
            <person name="Otillar R.P."/>
            <person name="Pangilinan J.L."/>
            <person name="Peng Y."/>
            <person name="Rokas A."/>
            <person name="Rosa C.A."/>
            <person name="Scheuner C."/>
            <person name="Sibirny A.A."/>
            <person name="Slot J.C."/>
            <person name="Stielow J.B."/>
            <person name="Sun H."/>
            <person name="Kurtzman C.P."/>
            <person name="Blackwell M."/>
            <person name="Grigoriev I.V."/>
            <person name="Jeffries T.W."/>
        </authorList>
    </citation>
    <scope>NUCLEOTIDE SEQUENCE [LARGE SCALE GENOMIC DNA]</scope>
    <source>
        <strain evidence="9">ATCC 18201 / CBS 1600 / BCRC 20928 / JCM 3617 / NBRC 0987 / NRRL Y-1542</strain>
        <strain evidence="7">NRRL Y-1542</strain>
    </source>
</reference>
<dbReference type="Pfam" id="PF21938">
    <property type="entry name" value="CAP_N"/>
    <property type="match status" value="1"/>
</dbReference>
<dbReference type="PANTHER" id="PTHR10652">
    <property type="entry name" value="ADENYLYL CYCLASE-ASSOCIATED PROTEIN"/>
    <property type="match status" value="1"/>
</dbReference>
<dbReference type="SMART" id="SM00673">
    <property type="entry name" value="CARP"/>
    <property type="match status" value="2"/>
</dbReference>
<evidence type="ECO:0000256" key="3">
    <source>
        <dbReference type="ARBA" id="ARBA00072052"/>
    </source>
</evidence>
<dbReference type="OrthoDB" id="77251at2759"/>
<comment type="function">
    <text evidence="2">The N-terminal domain binds to adenylyl cyclase, thereby enabling adenylyl cyclase to be activated by upstream regulatory signals, such as Ras. The C-terminal domain is required for normal cellular morphology and growth control.</text>
</comment>
<evidence type="ECO:0000313" key="8">
    <source>
        <dbReference type="Proteomes" id="UP000038830"/>
    </source>
</evidence>
<dbReference type="InterPro" id="IPR013912">
    <property type="entry name" value="Adenylate_cyclase-assoc_CAP_C"/>
</dbReference>
<dbReference type="GO" id="GO:0019933">
    <property type="term" value="P:cAMP-mediated signaling"/>
    <property type="evidence" value="ECO:0007669"/>
    <property type="project" value="TreeGrafter"/>
</dbReference>